<dbReference type="InterPro" id="IPR027417">
    <property type="entry name" value="P-loop_NTPase"/>
</dbReference>
<dbReference type="Pfam" id="PF02562">
    <property type="entry name" value="PhoH"/>
    <property type="match status" value="1"/>
</dbReference>
<dbReference type="SMART" id="SM00322">
    <property type="entry name" value="KH"/>
    <property type="match status" value="1"/>
</dbReference>
<reference evidence="8" key="2">
    <citation type="submission" date="2023-05" db="EMBL/GenBank/DDBJ databases">
        <authorList>
            <person name="Du J."/>
        </authorList>
    </citation>
    <scope>NUCLEOTIDE SEQUENCE</scope>
    <source>
        <strain evidence="8">UMB1064</strain>
    </source>
</reference>
<dbReference type="Proteomes" id="UP001223646">
    <property type="component" value="Unassembled WGS sequence"/>
</dbReference>
<evidence type="ECO:0000259" key="7">
    <source>
        <dbReference type="SMART" id="SM00322"/>
    </source>
</evidence>
<dbReference type="Proteomes" id="UP001220238">
    <property type="component" value="Chromosome"/>
</dbReference>
<evidence type="ECO:0000256" key="1">
    <source>
        <dbReference type="ARBA" id="ARBA00004496"/>
    </source>
</evidence>
<evidence type="ECO:0000256" key="3">
    <source>
        <dbReference type="ARBA" id="ARBA00022490"/>
    </source>
</evidence>
<keyword evidence="3" id="KW-0963">Cytoplasm</keyword>
<proteinExistence type="inferred from homology"/>
<dbReference type="EMBL" id="CP120206">
    <property type="protein sequence ID" value="WET43670.1"/>
    <property type="molecule type" value="Genomic_DNA"/>
</dbReference>
<comment type="similarity">
    <text evidence="2">Belongs to the PhoH family.</text>
</comment>
<keyword evidence="5" id="KW-0067">ATP-binding</keyword>
<dbReference type="AlphaFoldDB" id="A0AAJ5Y8V0"/>
<dbReference type="InterPro" id="IPR036612">
    <property type="entry name" value="KH_dom_type_1_sf"/>
</dbReference>
<sequence>MTKYSVTARTTAVVELDDNLAPIVVGYADQNLRLLESLLAADIHVRGGVVTIKGAPADVSLAVRAFKELEAMARRGHELSPESVRHAVGIVDRGEKSASEVLGGGIVTHRGKTVRPKTEGQKNYVDAIDRYNVVFGIGPAGTGKTFLAMAKAVAALKNKQVERIILTRPAVEAGENLGFLPGTLHEKIDPYLRPLHDAMREMLEPELIPKLMETGVVEVAPLAYMRGRTLNNAFIILDEAQNTTPAQMKMFLTRLGFGSKMVITGDASQVDLPRGQKSGLAVAREVLRGVPGIAFPALAAADVVRNPLVTAIVEAYDDYDAYNEGIEQGAESPQKRQSATKR</sequence>
<evidence type="ECO:0000256" key="6">
    <source>
        <dbReference type="ARBA" id="ARBA00039970"/>
    </source>
</evidence>
<dbReference type="PANTHER" id="PTHR30473:SF1">
    <property type="entry name" value="PHOH-LIKE PROTEIN"/>
    <property type="match status" value="1"/>
</dbReference>
<protein>
    <recommendedName>
        <fullName evidence="6">PhoH-like protein</fullName>
    </recommendedName>
</protein>
<evidence type="ECO:0000256" key="4">
    <source>
        <dbReference type="ARBA" id="ARBA00022741"/>
    </source>
</evidence>
<dbReference type="SUPFAM" id="SSF52540">
    <property type="entry name" value="P-loop containing nucleoside triphosphate hydrolases"/>
    <property type="match status" value="1"/>
</dbReference>
<evidence type="ECO:0000313" key="10">
    <source>
        <dbReference type="Proteomes" id="UP001223646"/>
    </source>
</evidence>
<dbReference type="FunFam" id="3.40.50.300:FF:000013">
    <property type="entry name" value="PhoH family ATPase"/>
    <property type="match status" value="1"/>
</dbReference>
<dbReference type="PANTHER" id="PTHR30473">
    <property type="entry name" value="PROTEIN PHOH"/>
    <property type="match status" value="1"/>
</dbReference>
<feature type="domain" description="K Homology" evidence="7">
    <location>
        <begin position="8"/>
        <end position="71"/>
    </location>
</feature>
<dbReference type="GO" id="GO:0005829">
    <property type="term" value="C:cytosol"/>
    <property type="evidence" value="ECO:0007669"/>
    <property type="project" value="TreeGrafter"/>
</dbReference>
<evidence type="ECO:0000313" key="9">
    <source>
        <dbReference type="EMBL" id="WET43670.1"/>
    </source>
</evidence>
<dbReference type="EMBL" id="JASOOY020000011">
    <property type="protein sequence ID" value="MEO3716703.1"/>
    <property type="molecule type" value="Genomic_DNA"/>
</dbReference>
<dbReference type="RefSeq" id="WP_038626036.1">
    <property type="nucleotide sequence ID" value="NZ_CP046975.1"/>
</dbReference>
<dbReference type="InterPro" id="IPR004087">
    <property type="entry name" value="KH_dom"/>
</dbReference>
<dbReference type="GeneID" id="92768557"/>
<reference evidence="8" key="3">
    <citation type="submission" date="2024-05" db="EMBL/GenBank/DDBJ databases">
        <authorList>
            <person name="Wolfe A."/>
        </authorList>
    </citation>
    <scope>NUCLEOTIDE SEQUENCE</scope>
    <source>
        <strain evidence="8">UMB1064</strain>
    </source>
</reference>
<keyword evidence="4" id="KW-0547">Nucleotide-binding</keyword>
<reference evidence="9" key="1">
    <citation type="submission" date="2023-03" db="EMBL/GenBank/DDBJ databases">
        <title>Corynebacterium amycolatum SB-1.</title>
        <authorList>
            <person name="Jo H."/>
        </authorList>
    </citation>
    <scope>NUCLEOTIDE SEQUENCE</scope>
    <source>
        <strain evidence="9">SB-1</strain>
    </source>
</reference>
<name>A0AAJ5Y8V0_CORAY</name>
<gene>
    <name evidence="9" type="ORF">P2W56_09645</name>
    <name evidence="8" type="ORF">QP460_003750</name>
</gene>
<evidence type="ECO:0000256" key="5">
    <source>
        <dbReference type="ARBA" id="ARBA00022840"/>
    </source>
</evidence>
<dbReference type="GO" id="GO:0003723">
    <property type="term" value="F:RNA binding"/>
    <property type="evidence" value="ECO:0007669"/>
    <property type="project" value="InterPro"/>
</dbReference>
<evidence type="ECO:0000313" key="8">
    <source>
        <dbReference type="EMBL" id="MEO3716703.1"/>
    </source>
</evidence>
<dbReference type="InterPro" id="IPR003714">
    <property type="entry name" value="PhoH"/>
</dbReference>
<evidence type="ECO:0000256" key="2">
    <source>
        <dbReference type="ARBA" id="ARBA00010393"/>
    </source>
</evidence>
<dbReference type="Gene3D" id="3.40.50.300">
    <property type="entry name" value="P-loop containing nucleotide triphosphate hydrolases"/>
    <property type="match status" value="1"/>
</dbReference>
<dbReference type="InterPro" id="IPR051451">
    <property type="entry name" value="PhoH2-like"/>
</dbReference>
<dbReference type="GO" id="GO:0005524">
    <property type="term" value="F:ATP binding"/>
    <property type="evidence" value="ECO:0007669"/>
    <property type="project" value="UniProtKB-KW"/>
</dbReference>
<accession>A0AAJ5Y8V0</accession>
<organism evidence="8 10">
    <name type="scientific">Corynebacterium amycolatum</name>
    <dbReference type="NCBI Taxonomy" id="43765"/>
    <lineage>
        <taxon>Bacteria</taxon>
        <taxon>Bacillati</taxon>
        <taxon>Actinomycetota</taxon>
        <taxon>Actinomycetes</taxon>
        <taxon>Mycobacteriales</taxon>
        <taxon>Corynebacteriaceae</taxon>
        <taxon>Corynebacterium</taxon>
    </lineage>
</organism>
<dbReference type="SUPFAM" id="SSF54791">
    <property type="entry name" value="Eukaryotic type KH-domain (KH-domain type I)"/>
    <property type="match status" value="1"/>
</dbReference>
<comment type="subcellular location">
    <subcellularLocation>
        <location evidence="1">Cytoplasm</location>
    </subcellularLocation>
</comment>